<protein>
    <submittedName>
        <fullName evidence="2">Uncharacterized protein</fullName>
    </submittedName>
</protein>
<sequence>MIWIKFFRSTNSSKIYSNGEWKKEVQPSITLGRTGSKFPENLSQRDTLQISYGTHQRMESQQEVQTPGGEGNQDKGNQATIQAI</sequence>
<reference evidence="2" key="1">
    <citation type="submission" date="2021-03" db="EMBL/GenBank/DDBJ databases">
        <title>Draft genome sequence of rust myrtle Austropuccinia psidii MF-1, a brazilian biotype.</title>
        <authorList>
            <person name="Quecine M.C."/>
            <person name="Pachon D.M.R."/>
            <person name="Bonatelli M.L."/>
            <person name="Correr F.H."/>
            <person name="Franceschini L.M."/>
            <person name="Leite T.F."/>
            <person name="Margarido G.R.A."/>
            <person name="Almeida C.A."/>
            <person name="Ferrarezi J.A."/>
            <person name="Labate C.A."/>
        </authorList>
    </citation>
    <scope>NUCLEOTIDE SEQUENCE</scope>
    <source>
        <strain evidence="2">MF-1</strain>
    </source>
</reference>
<keyword evidence="3" id="KW-1185">Reference proteome</keyword>
<accession>A0A9Q3H0H4</accession>
<comment type="caution">
    <text evidence="2">The sequence shown here is derived from an EMBL/GenBank/DDBJ whole genome shotgun (WGS) entry which is preliminary data.</text>
</comment>
<dbReference type="AlphaFoldDB" id="A0A9Q3H0H4"/>
<evidence type="ECO:0000313" key="2">
    <source>
        <dbReference type="EMBL" id="MBW0485574.1"/>
    </source>
</evidence>
<feature type="compositionally biased region" description="Polar residues" evidence="1">
    <location>
        <begin position="53"/>
        <end position="65"/>
    </location>
</feature>
<proteinExistence type="predicted"/>
<organism evidence="2 3">
    <name type="scientific">Austropuccinia psidii MF-1</name>
    <dbReference type="NCBI Taxonomy" id="1389203"/>
    <lineage>
        <taxon>Eukaryota</taxon>
        <taxon>Fungi</taxon>
        <taxon>Dikarya</taxon>
        <taxon>Basidiomycota</taxon>
        <taxon>Pucciniomycotina</taxon>
        <taxon>Pucciniomycetes</taxon>
        <taxon>Pucciniales</taxon>
        <taxon>Sphaerophragmiaceae</taxon>
        <taxon>Austropuccinia</taxon>
    </lineage>
</organism>
<dbReference type="EMBL" id="AVOT02008233">
    <property type="protein sequence ID" value="MBW0485574.1"/>
    <property type="molecule type" value="Genomic_DNA"/>
</dbReference>
<name>A0A9Q3H0H4_9BASI</name>
<feature type="compositionally biased region" description="Polar residues" evidence="1">
    <location>
        <begin position="74"/>
        <end position="84"/>
    </location>
</feature>
<evidence type="ECO:0000256" key="1">
    <source>
        <dbReference type="SAM" id="MobiDB-lite"/>
    </source>
</evidence>
<dbReference type="Proteomes" id="UP000765509">
    <property type="component" value="Unassembled WGS sequence"/>
</dbReference>
<evidence type="ECO:0000313" key="3">
    <source>
        <dbReference type="Proteomes" id="UP000765509"/>
    </source>
</evidence>
<gene>
    <name evidence="2" type="ORF">O181_025289</name>
</gene>
<feature type="region of interest" description="Disordered" evidence="1">
    <location>
        <begin position="53"/>
        <end position="84"/>
    </location>
</feature>